<proteinExistence type="predicted"/>
<reference evidence="1 2" key="1">
    <citation type="submission" date="2018-06" db="EMBL/GenBank/DDBJ databases">
        <title>Genomic Encyclopedia of Type Strains, Phase III (KMG-III): the genomes of soil and plant-associated and newly described type strains.</title>
        <authorList>
            <person name="Whitman W."/>
        </authorList>
    </citation>
    <scope>NUCLEOTIDE SEQUENCE [LARGE SCALE GENOMIC DNA]</scope>
    <source>
        <strain evidence="1 2">CECT 7377</strain>
    </source>
</reference>
<protein>
    <submittedName>
        <fullName evidence="1">Uncharacterized protein</fullName>
    </submittedName>
</protein>
<evidence type="ECO:0000313" key="1">
    <source>
        <dbReference type="EMBL" id="RBP83766.1"/>
    </source>
</evidence>
<dbReference type="Proteomes" id="UP000252792">
    <property type="component" value="Unassembled WGS sequence"/>
</dbReference>
<evidence type="ECO:0000313" key="2">
    <source>
        <dbReference type="Proteomes" id="UP000252792"/>
    </source>
</evidence>
<gene>
    <name evidence="1" type="ORF">DFP80_10586</name>
</gene>
<dbReference type="AlphaFoldDB" id="A0A366J9Q4"/>
<sequence>MVSLGKNALNQLFLEARSYNKFLNTPISQKQLLLALTLGNVERTRTRQ</sequence>
<name>A0A366J9Q4_9GAMM</name>
<keyword evidence="2" id="KW-1185">Reference proteome</keyword>
<accession>A0A366J9Q4</accession>
<dbReference type="EMBL" id="QNSE01000005">
    <property type="protein sequence ID" value="RBP83766.1"/>
    <property type="molecule type" value="Genomic_DNA"/>
</dbReference>
<organism evidence="1 2">
    <name type="scientific">Marinomonas rhizomae</name>
    <dbReference type="NCBI Taxonomy" id="491948"/>
    <lineage>
        <taxon>Bacteria</taxon>
        <taxon>Pseudomonadati</taxon>
        <taxon>Pseudomonadota</taxon>
        <taxon>Gammaproteobacteria</taxon>
        <taxon>Oceanospirillales</taxon>
        <taxon>Oceanospirillaceae</taxon>
        <taxon>Marinomonas</taxon>
    </lineage>
</organism>
<comment type="caution">
    <text evidence="1">The sequence shown here is derived from an EMBL/GenBank/DDBJ whole genome shotgun (WGS) entry which is preliminary data.</text>
</comment>